<evidence type="ECO:0000313" key="7">
    <source>
        <dbReference type="EMBL" id="KAK6939591.1"/>
    </source>
</evidence>
<feature type="domain" description="LNS2/PITP" evidence="6">
    <location>
        <begin position="891"/>
        <end position="1047"/>
    </location>
</feature>
<proteinExistence type="inferred from homology"/>
<feature type="compositionally biased region" description="Polar residues" evidence="5">
    <location>
        <begin position="574"/>
        <end position="585"/>
    </location>
</feature>
<dbReference type="AlphaFoldDB" id="A0AAN8W0R9"/>
<dbReference type="Pfam" id="PF16876">
    <property type="entry name" value="Lipin_mid"/>
    <property type="match status" value="1"/>
</dbReference>
<dbReference type="GO" id="GO:0008195">
    <property type="term" value="F:phosphatidate phosphatase activity"/>
    <property type="evidence" value="ECO:0007669"/>
    <property type="project" value="UniProtKB-EC"/>
</dbReference>
<reference evidence="7 8" key="1">
    <citation type="submission" date="2023-12" db="EMBL/GenBank/DDBJ databases">
        <title>A high-quality genome assembly for Dillenia turbinata (Dilleniales).</title>
        <authorList>
            <person name="Chanderbali A."/>
        </authorList>
    </citation>
    <scope>NUCLEOTIDE SEQUENCE [LARGE SCALE GENOMIC DNA]</scope>
    <source>
        <strain evidence="7">LSX21</strain>
        <tissue evidence="7">Leaf</tissue>
    </source>
</reference>
<comment type="similarity">
    <text evidence="2">Belongs to the lipin family.</text>
</comment>
<evidence type="ECO:0000313" key="8">
    <source>
        <dbReference type="Proteomes" id="UP001370490"/>
    </source>
</evidence>
<comment type="cofactor">
    <cofactor evidence="1">
        <name>Mg(2+)</name>
        <dbReference type="ChEBI" id="CHEBI:18420"/>
    </cofactor>
</comment>
<sequence>MSAVKRISSYISRGVYTVSGPFHPFGGAVDIIVVEQQDGTFKSSPWYVRFGKFQGVLKSKEKVVDVSVNGIQANFHMYLDHKGEAYFLREVDVEEGEHVRYPSSSGDETDRQSNFKRGIVKSKRCEFDAKGPETVTEIDVNNGKILARKNSGRSKILGLVFGRKSMKENGFREAEDGAGVQRVNSLERAEIAADLLEVRWSTTLATRKYRKDKASRFFDHNKGVDPAENATIVFEKAIESKYGNYWEENSCEVISEVSRNTDELGNADDQKGNCKVDSFFVEAAGPKEQFCHGGIVEKDADSDEVGKVDGVKHFVYCEASESTTVGWDGSTEETHETLYISRSIDGQVQVVTESLRETREVIADQDLSPESSIYKGKETNSSTISGEMDSTNSSCNNNVVESEGTSMNPVENDNLPEFLAKDNDSEAEPMEEVSDEQFQEIVQPQSSLPDGSREMNPEKPCLVPEWYDQLPSVDPTPGLVEEIRLSSTCMPEIQQAMEFDNPDDGVNGDSVAMNEIKLSSLGSFEEKEILLGDRSSSDYSESLSPRSMSPDLMEKEHDTVAPPEGIEEADNVRSPVQDSPYSLESSHCEFKDMDEISSSASSSSPIAIPSSGEAIPEKGRRLVNSLPTVEVHDDSTGYLPLSRSLDSNLNTWVRNDVSDKEQQTAQKQPTGEESSLHEQFCPVNPAVEISLCKHLLYEGMGLDAASKAFNAKKLDIDKFAYLGPDIVKNDRLVVSINGHYYPWEEAQPIILGLVSFGRDHIFEPKGMIAIERVDRTLQGNPTETIVASGGSWRIWPFSSKNSKSKKAVRQTDDGTQNLDRSESGTGSMDESFPKTKAAKKKVRVIIPTSEELASMNLKEGRNVVTFTFSTAMLGKQQVDARIYLWKWNTRIVISDVDGTITRSDVLGQFMPLVGVDWSQTGVAHLFSAIKDNGYQLLFLSARAISQAYHTRQFLFSLKQDGKGLPDGPVVISPDGLFPSLYREVIKRAPHEFKIGCLEDIKALFPSDCNPFYAGFGNRDTDEISYLKVGIPIGKIFIINPKGEVAVNRRVDTKSYTSLHALVNGMFPAMTTSEQEDFNTWNFWKLPPPDIDI</sequence>
<feature type="region of interest" description="Disordered" evidence="5">
    <location>
        <begin position="372"/>
        <end position="394"/>
    </location>
</feature>
<dbReference type="InterPro" id="IPR031703">
    <property type="entry name" value="Lipin_mid"/>
</dbReference>
<dbReference type="Proteomes" id="UP001370490">
    <property type="component" value="Unassembled WGS sequence"/>
</dbReference>
<organism evidence="7 8">
    <name type="scientific">Dillenia turbinata</name>
    <dbReference type="NCBI Taxonomy" id="194707"/>
    <lineage>
        <taxon>Eukaryota</taxon>
        <taxon>Viridiplantae</taxon>
        <taxon>Streptophyta</taxon>
        <taxon>Embryophyta</taxon>
        <taxon>Tracheophyta</taxon>
        <taxon>Spermatophyta</taxon>
        <taxon>Magnoliopsida</taxon>
        <taxon>eudicotyledons</taxon>
        <taxon>Gunneridae</taxon>
        <taxon>Pentapetalae</taxon>
        <taxon>Dilleniales</taxon>
        <taxon>Dilleniaceae</taxon>
        <taxon>Dillenia</taxon>
    </lineage>
</organism>
<dbReference type="InterPro" id="IPR013209">
    <property type="entry name" value="LNS2"/>
</dbReference>
<evidence type="ECO:0000256" key="3">
    <source>
        <dbReference type="ARBA" id="ARBA00012638"/>
    </source>
</evidence>
<dbReference type="InterPro" id="IPR031315">
    <property type="entry name" value="LNS2/PITP"/>
</dbReference>
<feature type="compositionally biased region" description="Low complexity" evidence="5">
    <location>
        <begin position="537"/>
        <end position="547"/>
    </location>
</feature>
<gene>
    <name evidence="7" type="ORF">RJ641_029122</name>
</gene>
<feature type="region of interest" description="Disordered" evidence="5">
    <location>
        <begin position="658"/>
        <end position="677"/>
    </location>
</feature>
<keyword evidence="8" id="KW-1185">Reference proteome</keyword>
<dbReference type="InterPro" id="IPR036412">
    <property type="entry name" value="HAD-like_sf"/>
</dbReference>
<feature type="compositionally biased region" description="Polar residues" evidence="5">
    <location>
        <begin position="813"/>
        <end position="828"/>
    </location>
</feature>
<dbReference type="Pfam" id="PF08235">
    <property type="entry name" value="LNS2"/>
    <property type="match status" value="1"/>
</dbReference>
<name>A0AAN8W0R9_9MAGN</name>
<evidence type="ECO:0000256" key="5">
    <source>
        <dbReference type="SAM" id="MobiDB-lite"/>
    </source>
</evidence>
<feature type="compositionally biased region" description="Polar residues" evidence="5">
    <location>
        <begin position="379"/>
        <end position="389"/>
    </location>
</feature>
<feature type="region of interest" description="Disordered" evidence="5">
    <location>
        <begin position="803"/>
        <end position="835"/>
    </location>
</feature>
<dbReference type="InterPro" id="IPR007651">
    <property type="entry name" value="Lipin_N"/>
</dbReference>
<comment type="caution">
    <text evidence="7">The sequence shown here is derived from an EMBL/GenBank/DDBJ whole genome shotgun (WGS) entry which is preliminary data.</text>
</comment>
<evidence type="ECO:0000256" key="1">
    <source>
        <dbReference type="ARBA" id="ARBA00001946"/>
    </source>
</evidence>
<dbReference type="EMBL" id="JBAMMX010000005">
    <property type="protein sequence ID" value="KAK6939591.1"/>
    <property type="molecule type" value="Genomic_DNA"/>
</dbReference>
<feature type="compositionally biased region" description="Polar residues" evidence="5">
    <location>
        <begin position="663"/>
        <end position="673"/>
    </location>
</feature>
<dbReference type="SMART" id="SM00775">
    <property type="entry name" value="LNS2"/>
    <property type="match status" value="1"/>
</dbReference>
<feature type="region of interest" description="Disordered" evidence="5">
    <location>
        <begin position="532"/>
        <end position="616"/>
    </location>
</feature>
<dbReference type="SUPFAM" id="SSF56784">
    <property type="entry name" value="HAD-like"/>
    <property type="match status" value="1"/>
</dbReference>
<dbReference type="PANTHER" id="PTHR12181">
    <property type="entry name" value="LIPIN"/>
    <property type="match status" value="1"/>
</dbReference>
<protein>
    <recommendedName>
        <fullName evidence="3">phosphatidate phosphatase</fullName>
        <ecNumber evidence="3">3.1.3.4</ecNumber>
    </recommendedName>
</protein>
<evidence type="ECO:0000256" key="2">
    <source>
        <dbReference type="ARBA" id="ARBA00005476"/>
    </source>
</evidence>
<dbReference type="Pfam" id="PF04571">
    <property type="entry name" value="Lipin_N"/>
    <property type="match status" value="1"/>
</dbReference>
<dbReference type="PANTHER" id="PTHR12181:SF12">
    <property type="entry name" value="PHOSPHATIDATE PHOSPHATASE"/>
    <property type="match status" value="1"/>
</dbReference>
<keyword evidence="4" id="KW-0378">Hydrolase</keyword>
<feature type="compositionally biased region" description="Low complexity" evidence="5">
    <location>
        <begin position="596"/>
        <end position="611"/>
    </location>
</feature>
<evidence type="ECO:0000259" key="6">
    <source>
        <dbReference type="SMART" id="SM00775"/>
    </source>
</evidence>
<dbReference type="InterPro" id="IPR026058">
    <property type="entry name" value="LIPIN"/>
</dbReference>
<evidence type="ECO:0000256" key="4">
    <source>
        <dbReference type="ARBA" id="ARBA00022801"/>
    </source>
</evidence>
<dbReference type="EC" id="3.1.3.4" evidence="3"/>
<accession>A0AAN8W0R9</accession>